<feature type="compositionally biased region" description="Basic and acidic residues" evidence="24">
    <location>
        <begin position="500"/>
        <end position="511"/>
    </location>
</feature>
<feature type="region of interest" description="Disordered" evidence="24">
    <location>
        <begin position="384"/>
        <end position="576"/>
    </location>
</feature>
<dbReference type="PANTHER" id="PTHR13710:SF108">
    <property type="entry name" value="ATP-DEPENDENT DNA HELICASE Q4"/>
    <property type="match status" value="1"/>
</dbReference>
<feature type="compositionally biased region" description="Acidic residues" evidence="24">
    <location>
        <begin position="457"/>
        <end position="476"/>
    </location>
</feature>
<feature type="region of interest" description="Disordered" evidence="24">
    <location>
        <begin position="222"/>
        <end position="241"/>
    </location>
</feature>
<feature type="region of interest" description="Disordered" evidence="24">
    <location>
        <begin position="328"/>
        <end position="352"/>
    </location>
</feature>
<dbReference type="InterPro" id="IPR001878">
    <property type="entry name" value="Znf_CCHC"/>
</dbReference>
<dbReference type="EMBL" id="GFDL01015506">
    <property type="protein sequence ID" value="JAV19539.1"/>
    <property type="molecule type" value="Transcribed_RNA"/>
</dbReference>
<keyword evidence="13" id="KW-0238">DNA-binding</keyword>
<dbReference type="Pfam" id="PF00270">
    <property type="entry name" value="DEAD"/>
    <property type="match status" value="1"/>
</dbReference>
<evidence type="ECO:0000256" key="2">
    <source>
        <dbReference type="ARBA" id="ARBA00004123"/>
    </source>
</evidence>
<dbReference type="Pfam" id="PF00098">
    <property type="entry name" value="zf-CCHC"/>
    <property type="match status" value="1"/>
</dbReference>
<evidence type="ECO:0000256" key="14">
    <source>
        <dbReference type="ARBA" id="ARBA00023235"/>
    </source>
</evidence>
<evidence type="ECO:0000256" key="24">
    <source>
        <dbReference type="SAM" id="MobiDB-lite"/>
    </source>
</evidence>
<feature type="region of interest" description="Disordered" evidence="24">
    <location>
        <begin position="160"/>
        <end position="211"/>
    </location>
</feature>
<dbReference type="CDD" id="cd18794">
    <property type="entry name" value="SF2_C_RecQ"/>
    <property type="match status" value="1"/>
</dbReference>
<protein>
    <recommendedName>
        <fullName evidence="19">ATP-dependent DNA helicase Q4</fullName>
        <ecNumber evidence="17">5.6.2.4</ecNumber>
    </recommendedName>
    <alternativeName>
        <fullName evidence="20">DNA 3'-5' helicase RecQ4</fullName>
    </alternativeName>
    <alternativeName>
        <fullName evidence="21">DNA helicase, RecQ-like type 4</fullName>
    </alternativeName>
    <alternativeName>
        <fullName evidence="22">RecQ protein-like 4</fullName>
    </alternativeName>
</protein>
<dbReference type="InterPro" id="IPR001650">
    <property type="entry name" value="Helicase_C-like"/>
</dbReference>
<keyword evidence="8" id="KW-0547">Nucleotide-binding</keyword>
<evidence type="ECO:0000256" key="10">
    <source>
        <dbReference type="ARBA" id="ARBA00022806"/>
    </source>
</evidence>
<dbReference type="CDD" id="cd18018">
    <property type="entry name" value="DEXHc_RecQ4-like"/>
    <property type="match status" value="1"/>
</dbReference>
<dbReference type="EC" id="5.6.2.4" evidence="17"/>
<dbReference type="NCBIfam" id="TIGR00614">
    <property type="entry name" value="recQ_fam"/>
    <property type="match status" value="1"/>
</dbReference>
<dbReference type="GO" id="GO:0005524">
    <property type="term" value="F:ATP binding"/>
    <property type="evidence" value="ECO:0007669"/>
    <property type="project" value="UniProtKB-KW"/>
</dbReference>
<evidence type="ECO:0000259" key="27">
    <source>
        <dbReference type="PROSITE" id="PS51194"/>
    </source>
</evidence>
<feature type="domain" description="Helicase C-terminal" evidence="27">
    <location>
        <begin position="1077"/>
        <end position="1251"/>
    </location>
</feature>
<dbReference type="SMART" id="SM00343">
    <property type="entry name" value="ZnF_C2HC"/>
    <property type="match status" value="1"/>
</dbReference>
<feature type="domain" description="CCHC-type" evidence="25">
    <location>
        <begin position="705"/>
        <end position="719"/>
    </location>
</feature>
<dbReference type="PROSITE" id="PS51194">
    <property type="entry name" value="HELICASE_CTER"/>
    <property type="match status" value="1"/>
</dbReference>
<dbReference type="InterPro" id="IPR011545">
    <property type="entry name" value="DEAD/DEAH_box_helicase_dom"/>
</dbReference>
<dbReference type="CDD" id="cd22289">
    <property type="entry name" value="RecQL4_SLD2_NTD"/>
    <property type="match status" value="1"/>
</dbReference>
<evidence type="ECO:0000256" key="12">
    <source>
        <dbReference type="ARBA" id="ARBA00022840"/>
    </source>
</evidence>
<keyword evidence="9" id="KW-0378">Hydrolase</keyword>
<evidence type="ECO:0000256" key="13">
    <source>
        <dbReference type="ARBA" id="ARBA00023125"/>
    </source>
</evidence>
<evidence type="ECO:0000256" key="3">
    <source>
        <dbReference type="ARBA" id="ARBA00004496"/>
    </source>
</evidence>
<evidence type="ECO:0000256" key="7">
    <source>
        <dbReference type="ARBA" id="ARBA00022723"/>
    </source>
</evidence>
<evidence type="ECO:0000256" key="22">
    <source>
        <dbReference type="ARBA" id="ARBA00084018"/>
    </source>
</evidence>
<comment type="cofactor">
    <cofactor evidence="1">
        <name>Zn(2+)</name>
        <dbReference type="ChEBI" id="CHEBI:29105"/>
    </cofactor>
</comment>
<evidence type="ECO:0000256" key="23">
    <source>
        <dbReference type="PROSITE-ProRule" id="PRU00047"/>
    </source>
</evidence>
<feature type="compositionally biased region" description="Basic residues" evidence="24">
    <location>
        <begin position="551"/>
        <end position="560"/>
    </location>
</feature>
<dbReference type="InterPro" id="IPR027417">
    <property type="entry name" value="P-loop_NTPase"/>
</dbReference>
<dbReference type="SUPFAM" id="SSF52540">
    <property type="entry name" value="P-loop containing nucleoside triphosphate hydrolases"/>
    <property type="match status" value="1"/>
</dbReference>
<evidence type="ECO:0000256" key="19">
    <source>
        <dbReference type="ARBA" id="ARBA00074290"/>
    </source>
</evidence>
<keyword evidence="23" id="KW-0863">Zinc-finger</keyword>
<reference evidence="28" key="1">
    <citation type="submission" date="2017-01" db="EMBL/GenBank/DDBJ databases">
        <title>A deep insight into the sialotranscriptome of adult male and female Cluex tarsalis mosquitoes.</title>
        <authorList>
            <person name="Ribeiro J.M."/>
            <person name="Moreira F."/>
            <person name="Bernard K.A."/>
            <person name="Calvo E."/>
        </authorList>
    </citation>
    <scope>NUCLEOTIDE SEQUENCE</scope>
    <source>
        <strain evidence="28">Kern County</strain>
        <tissue evidence="28">Salivary glands</tissue>
    </source>
</reference>
<evidence type="ECO:0000256" key="18">
    <source>
        <dbReference type="ARBA" id="ARBA00049360"/>
    </source>
</evidence>
<dbReference type="PROSITE" id="PS50158">
    <property type="entry name" value="ZF_CCHC"/>
    <property type="match status" value="1"/>
</dbReference>
<dbReference type="GO" id="GO:0051276">
    <property type="term" value="P:chromosome organization"/>
    <property type="evidence" value="ECO:0007669"/>
    <property type="project" value="UniProtKB-ARBA"/>
</dbReference>
<dbReference type="Pfam" id="PF11719">
    <property type="entry name" value="Drc1-Sld2"/>
    <property type="match status" value="1"/>
</dbReference>
<evidence type="ECO:0000256" key="11">
    <source>
        <dbReference type="ARBA" id="ARBA00022833"/>
    </source>
</evidence>
<dbReference type="GO" id="GO:0003677">
    <property type="term" value="F:DNA binding"/>
    <property type="evidence" value="ECO:0007669"/>
    <property type="project" value="UniProtKB-KW"/>
</dbReference>
<keyword evidence="5" id="KW-0963">Cytoplasm</keyword>
<feature type="compositionally biased region" description="Basic residues" evidence="24">
    <location>
        <begin position="439"/>
        <end position="451"/>
    </location>
</feature>
<dbReference type="PANTHER" id="PTHR13710">
    <property type="entry name" value="DNA HELICASE RECQ FAMILY MEMBER"/>
    <property type="match status" value="1"/>
</dbReference>
<keyword evidence="10" id="KW-0347">Helicase</keyword>
<evidence type="ECO:0000256" key="16">
    <source>
        <dbReference type="ARBA" id="ARBA00034617"/>
    </source>
</evidence>
<feature type="compositionally biased region" description="Acidic residues" evidence="24">
    <location>
        <begin position="787"/>
        <end position="800"/>
    </location>
</feature>
<evidence type="ECO:0000256" key="9">
    <source>
        <dbReference type="ARBA" id="ARBA00022801"/>
    </source>
</evidence>
<dbReference type="SMART" id="SM00490">
    <property type="entry name" value="HELICc"/>
    <property type="match status" value="1"/>
</dbReference>
<evidence type="ECO:0000256" key="8">
    <source>
        <dbReference type="ARBA" id="ARBA00022741"/>
    </source>
</evidence>
<evidence type="ECO:0000256" key="20">
    <source>
        <dbReference type="ARBA" id="ARBA00076756"/>
    </source>
</evidence>
<dbReference type="GO" id="GO:0000724">
    <property type="term" value="P:double-strand break repair via homologous recombination"/>
    <property type="evidence" value="ECO:0007669"/>
    <property type="project" value="TreeGrafter"/>
</dbReference>
<dbReference type="GO" id="GO:0009378">
    <property type="term" value="F:four-way junction helicase activity"/>
    <property type="evidence" value="ECO:0007669"/>
    <property type="project" value="TreeGrafter"/>
</dbReference>
<organism evidence="28">
    <name type="scientific">Culex tarsalis</name>
    <name type="common">Encephalitis mosquito</name>
    <dbReference type="NCBI Taxonomy" id="7177"/>
    <lineage>
        <taxon>Eukaryota</taxon>
        <taxon>Metazoa</taxon>
        <taxon>Ecdysozoa</taxon>
        <taxon>Arthropoda</taxon>
        <taxon>Hexapoda</taxon>
        <taxon>Insecta</taxon>
        <taxon>Pterygota</taxon>
        <taxon>Neoptera</taxon>
        <taxon>Endopterygota</taxon>
        <taxon>Diptera</taxon>
        <taxon>Nematocera</taxon>
        <taxon>Culicoidea</taxon>
        <taxon>Culicidae</taxon>
        <taxon>Culicinae</taxon>
        <taxon>Culicini</taxon>
        <taxon>Culex</taxon>
        <taxon>Culex</taxon>
    </lineage>
</organism>
<feature type="compositionally biased region" description="Low complexity" evidence="24">
    <location>
        <begin position="533"/>
        <end position="544"/>
    </location>
</feature>
<evidence type="ECO:0000256" key="6">
    <source>
        <dbReference type="ARBA" id="ARBA00022553"/>
    </source>
</evidence>
<keyword evidence="6" id="KW-0597">Phosphoprotein</keyword>
<feature type="compositionally biased region" description="Basic residues" evidence="24">
    <location>
        <begin position="415"/>
        <end position="431"/>
    </location>
</feature>
<feature type="domain" description="Helicase ATP-binding" evidence="26">
    <location>
        <begin position="878"/>
        <end position="1055"/>
    </location>
</feature>
<dbReference type="InterPro" id="IPR021110">
    <property type="entry name" value="DNA_rep_checkpnt_protein"/>
</dbReference>
<comment type="similarity">
    <text evidence="4">Belongs to the helicase family. RecQ subfamily.</text>
</comment>
<keyword evidence="15" id="KW-0539">Nucleus</keyword>
<dbReference type="FunFam" id="3.40.50.300:FF:000772">
    <property type="entry name" value="ATP-dependent DNA helicase Q4"/>
    <property type="match status" value="1"/>
</dbReference>
<dbReference type="GO" id="GO:0016787">
    <property type="term" value="F:hydrolase activity"/>
    <property type="evidence" value="ECO:0007669"/>
    <property type="project" value="UniProtKB-KW"/>
</dbReference>
<accession>A0A1Q3EW54</accession>
<dbReference type="SMART" id="SM00487">
    <property type="entry name" value="DEXDc"/>
    <property type="match status" value="1"/>
</dbReference>
<evidence type="ECO:0000259" key="25">
    <source>
        <dbReference type="PROSITE" id="PS50158"/>
    </source>
</evidence>
<feature type="region of interest" description="Disordered" evidence="24">
    <location>
        <begin position="773"/>
        <end position="808"/>
    </location>
</feature>
<keyword evidence="14" id="KW-0413">Isomerase</keyword>
<dbReference type="Pfam" id="PF00271">
    <property type="entry name" value="Helicase_C"/>
    <property type="match status" value="1"/>
</dbReference>
<feature type="compositionally biased region" description="Basic and acidic residues" evidence="24">
    <location>
        <begin position="384"/>
        <end position="414"/>
    </location>
</feature>
<feature type="compositionally biased region" description="Basic and acidic residues" evidence="24">
    <location>
        <begin position="477"/>
        <end position="487"/>
    </location>
</feature>
<evidence type="ECO:0000256" key="17">
    <source>
        <dbReference type="ARBA" id="ARBA00034808"/>
    </source>
</evidence>
<dbReference type="GO" id="GO:0005737">
    <property type="term" value="C:cytoplasm"/>
    <property type="evidence" value="ECO:0007669"/>
    <property type="project" value="UniProtKB-SubCell"/>
</dbReference>
<sequence>MEDPVFRTKYHKYKYKVKLWEKEFRKKNGRIPSKHDIRDSPADVRASYKMYYKLKTSLLEDTLQDALDDDDDFDSSLVSQVESTLSQDCSFTGSFSNLSELRDSNVSISSLLTDQIEGKVTDFAAEEESELNARAWGKELNRRKPVVEKKEQVGKVLVKPKPKLPNKLMMDASTVVPKRNPRKSLSSRLSSSSFASSAGLNSSSGSSWKDTLPDLETLLNEKSKQAEETSPIKGPTLNQQPKEVVNQLDQGWLNRQTGQNGQQTNTATPQPVKYGLRNIVIPPVVESPAAATPVDTSTSFGMSALSMSSFVAEPPSERETVTVQPTAYAQPAQSDSDGVVENSEDESVGGGSLNSSAVRHVVKKRKVFTSVNTAAAVPKVTVEVKEAPSKEVKEVENQDPAEVGKVEAEGEPKAKRGRKAAAPKAPKKVVKKAQAVKVPTRRIPTRGRKANYKQTVEGEEEEGDKDPYEDFDDSDKDPDFTDGKKEEQEESGQDVSMEVAEEKAKKREAKAPRKSRAKAVTTSPTTGRKRRSGSAAKKSPAAPRIGGNTGKGRKKPVRLVKAKEKAPPPEEEPKEEEFNKYVLEFGIDSLNNAPRIDLGELKKSTQAVESFIQGIPTGKAGGKQQRVNDQEVVTSKEAAMRKKVAAGKLNENFVRVDLRKKVFVKGKKTINFSKYKKGLWKKKKAAALSGPEMDMGGCDGGVLTCFQCGGVGHMARQCKVKGEQLLPLGAEGEEESPFPTLEEAESMAKAKTLVVHSNKMQNLPAVANPLWKEDAEQPSTSKAEPGDQPEEADDEYEDVPEQVHQPEQLPKSYIGHTIPADFLKKSGILEYTVGNKDQSQSLYQLLPDGSLPPTPPEVFDALKQFGHANFRAGQERAVMRVLCGMSTLVTLSTGSGKSLCYQLPAYLYRKRQNCVTLVISPLVSLMEDQVHGVPSFLNAQCLHTNQTPKVRERTMAAITAGELDVLLISPEAVVSGEKSTGFGSLLKQLPPIAFACIDEAHCVSQWSHNFRPSYLMICRVLKEKLGVKTILGLTATATVQTRVSIVEHLGIPDGTNGIISDIPLPDNLNLTVSRDANRDAALLHLLQSDRFADLRSIIVYCTRRDECERISAFLRTCFQDAQRESEAKEGASKKRKRVNYTAEPYHAGMPSSRRRTIQNAFMSGELRIVVATIAFGMGINKSDIRAIIHYNMPRNFESYVQEVGRAGRDGKPSHCHVFLDNRGGDRNELRRHIYANSIDRHVIRKLLQKIFVPCACASNFKNKEFSEEHRKEIEALKDISWTDDFNDSMGESSAVAKPKAKQQRICPGHEVCFSIESTVQQLDIPEENIATLMCYLELHEERYIQVLSRAYTMCKVSSYAGSRALRAAAKDCPPLAMAIALDLKRGISHDSSTFIEFPVIDVAAAIGWDSGVVKFQLKNLEWTVENNVRKRSPISVSFSDLGFRLRAPGDLNDDELDKTLDSLYARVTGQEKAQLVQLQSISDALASVAFPTYLAAGGTVGTEGPSQKLKQIVRTYFQSDLDVDVELVPEPDDTPDTQLLSDIRTMIHRYPENNFSGRAIARVFHGVQSPNYPAVIWGRSNFWRAHTSVDFNRIVRLANAEIVRMRT</sequence>
<keyword evidence="7" id="KW-0479">Metal-binding</keyword>
<dbReference type="Gene3D" id="3.40.50.300">
    <property type="entry name" value="P-loop containing nucleotide triphosphate hydrolases"/>
    <property type="match status" value="2"/>
</dbReference>
<dbReference type="FunFam" id="3.40.50.300:FF:001084">
    <property type="entry name" value="RecQ like helicase 4"/>
    <property type="match status" value="1"/>
</dbReference>
<dbReference type="GO" id="GO:0005694">
    <property type="term" value="C:chromosome"/>
    <property type="evidence" value="ECO:0007669"/>
    <property type="project" value="TreeGrafter"/>
</dbReference>
<comment type="catalytic activity">
    <reaction evidence="16">
        <text>Couples ATP hydrolysis with the unwinding of duplex DNA by translocating in the 3'-5' direction.</text>
        <dbReference type="EC" id="5.6.2.4"/>
    </reaction>
</comment>
<dbReference type="GO" id="GO:0043138">
    <property type="term" value="F:3'-5' DNA helicase activity"/>
    <property type="evidence" value="ECO:0007669"/>
    <property type="project" value="UniProtKB-EC"/>
</dbReference>
<dbReference type="PROSITE" id="PS51192">
    <property type="entry name" value="HELICASE_ATP_BIND_1"/>
    <property type="match status" value="1"/>
</dbReference>
<evidence type="ECO:0000256" key="1">
    <source>
        <dbReference type="ARBA" id="ARBA00001947"/>
    </source>
</evidence>
<evidence type="ECO:0000259" key="26">
    <source>
        <dbReference type="PROSITE" id="PS51192"/>
    </source>
</evidence>
<evidence type="ECO:0000256" key="4">
    <source>
        <dbReference type="ARBA" id="ARBA00005446"/>
    </source>
</evidence>
<evidence type="ECO:0000313" key="28">
    <source>
        <dbReference type="EMBL" id="JAV19539.1"/>
    </source>
</evidence>
<dbReference type="InterPro" id="IPR004589">
    <property type="entry name" value="DNA_helicase_ATP-dep_RecQ"/>
</dbReference>
<proteinExistence type="inferred from homology"/>
<dbReference type="GO" id="GO:0005634">
    <property type="term" value="C:nucleus"/>
    <property type="evidence" value="ECO:0007669"/>
    <property type="project" value="UniProtKB-SubCell"/>
</dbReference>
<evidence type="ECO:0000256" key="15">
    <source>
        <dbReference type="ARBA" id="ARBA00023242"/>
    </source>
</evidence>
<comment type="subcellular location">
    <subcellularLocation>
        <location evidence="3">Cytoplasm</location>
    </subcellularLocation>
    <subcellularLocation>
        <location evidence="2">Nucleus</location>
    </subcellularLocation>
</comment>
<keyword evidence="11" id="KW-0862">Zinc</keyword>
<dbReference type="GO" id="GO:0006260">
    <property type="term" value="P:DNA replication"/>
    <property type="evidence" value="ECO:0007669"/>
    <property type="project" value="InterPro"/>
</dbReference>
<keyword evidence="12" id="KW-0067">ATP-binding</keyword>
<dbReference type="InterPro" id="IPR014001">
    <property type="entry name" value="Helicase_ATP-bd"/>
</dbReference>
<feature type="compositionally biased region" description="Low complexity" evidence="24">
    <location>
        <begin position="184"/>
        <end position="207"/>
    </location>
</feature>
<dbReference type="FunFam" id="1.10.10.1460:FF:000001">
    <property type="entry name" value="DNA replication regulator Sld2"/>
    <property type="match status" value="1"/>
</dbReference>
<evidence type="ECO:0000256" key="21">
    <source>
        <dbReference type="ARBA" id="ARBA00078242"/>
    </source>
</evidence>
<dbReference type="GO" id="GO:0008270">
    <property type="term" value="F:zinc ion binding"/>
    <property type="evidence" value="ECO:0007669"/>
    <property type="project" value="UniProtKB-KW"/>
</dbReference>
<dbReference type="Gene3D" id="1.10.10.1460">
    <property type="match status" value="1"/>
</dbReference>
<evidence type="ECO:0000256" key="5">
    <source>
        <dbReference type="ARBA" id="ARBA00022490"/>
    </source>
</evidence>
<name>A0A1Q3EW54_CULTA</name>
<comment type="catalytic activity">
    <reaction evidence="18">
        <text>ATP + H2O = ADP + phosphate + H(+)</text>
        <dbReference type="Rhea" id="RHEA:13065"/>
        <dbReference type="ChEBI" id="CHEBI:15377"/>
        <dbReference type="ChEBI" id="CHEBI:15378"/>
        <dbReference type="ChEBI" id="CHEBI:30616"/>
        <dbReference type="ChEBI" id="CHEBI:43474"/>
        <dbReference type="ChEBI" id="CHEBI:456216"/>
    </reaction>
</comment>